<comment type="caution">
    <text evidence="2">The sequence shown here is derived from an EMBL/GenBank/DDBJ whole genome shotgun (WGS) entry which is preliminary data.</text>
</comment>
<feature type="compositionally biased region" description="Low complexity" evidence="1">
    <location>
        <begin position="127"/>
        <end position="137"/>
    </location>
</feature>
<keyword evidence="3" id="KW-1185">Reference proteome</keyword>
<accession>A0ABD2GQS6</accession>
<reference evidence="2 3" key="2">
    <citation type="journal article" date="2024" name="G3 (Bethesda)">
        <title>The genome of the cryopelagic Antarctic bald notothen, Trematomus borchgrevinki.</title>
        <authorList>
            <person name="Rayamajhi N."/>
            <person name="Rivera-Colon A.G."/>
            <person name="Minhas B.F."/>
            <person name="Cheng C.C."/>
            <person name="Catchen J.M."/>
        </authorList>
    </citation>
    <scope>NUCLEOTIDE SEQUENCE [LARGE SCALE GENOMIC DNA]</scope>
    <source>
        <strain evidence="2">AGRC-2024</strain>
    </source>
</reference>
<feature type="compositionally biased region" description="Polar residues" evidence="1">
    <location>
        <begin position="104"/>
        <end position="122"/>
    </location>
</feature>
<protein>
    <submittedName>
        <fullName evidence="2">Uncharacterized protein</fullName>
    </submittedName>
</protein>
<evidence type="ECO:0000256" key="1">
    <source>
        <dbReference type="SAM" id="MobiDB-lite"/>
    </source>
</evidence>
<sequence length="285" mass="31829">MHRKQQQLRLELMEEDSDIFQHTCKAIKPAYHSLSCLILPTSNMSLSLQTGLAAESDQLHTAIGRPPSYSLPGAANKAHLWDMAPYASNIPDLQNMCVMPQLPSPSEQSCHSHQSTEYSLSENGYGPLSSHPSPTHSHWLDSQADNRILQQQPLSIQLGPATKHQDKLPTTTLLCTTTATFQSQDLPAFMQSQKQERSILTQSLPPTVTSARCLELFLSQQHFWLQARSCRHLSSKGCKQQVTLANNCQQLQGTSLLTSHTSLCLLLWQPHLAACRRQYKSHISL</sequence>
<reference evidence="2 3" key="1">
    <citation type="journal article" date="2022" name="G3 (Bethesda)">
        <title>Evaluating Illumina-, Nanopore-, and PacBio-based genome assembly strategies with the bald notothen, Trematomus borchgrevinki.</title>
        <authorList>
            <person name="Rayamajhi N."/>
            <person name="Cheng C.C."/>
            <person name="Catchen J.M."/>
        </authorList>
    </citation>
    <scope>NUCLEOTIDE SEQUENCE [LARGE SCALE GENOMIC DNA]</scope>
    <source>
        <strain evidence="2">AGRC-2024</strain>
    </source>
</reference>
<name>A0ABD2GQS6_PAGBO</name>
<proteinExistence type="predicted"/>
<dbReference type="AlphaFoldDB" id="A0ABD2GQS6"/>
<evidence type="ECO:0000313" key="2">
    <source>
        <dbReference type="EMBL" id="KAL3056544.1"/>
    </source>
</evidence>
<evidence type="ECO:0000313" key="3">
    <source>
        <dbReference type="Proteomes" id="UP001619887"/>
    </source>
</evidence>
<dbReference type="Proteomes" id="UP001619887">
    <property type="component" value="Unassembled WGS sequence"/>
</dbReference>
<gene>
    <name evidence="2" type="ORF">OYC64_019098</name>
</gene>
<organism evidence="2 3">
    <name type="scientific">Pagothenia borchgrevinki</name>
    <name type="common">Bald rockcod</name>
    <name type="synonym">Trematomus borchgrevinki</name>
    <dbReference type="NCBI Taxonomy" id="8213"/>
    <lineage>
        <taxon>Eukaryota</taxon>
        <taxon>Metazoa</taxon>
        <taxon>Chordata</taxon>
        <taxon>Craniata</taxon>
        <taxon>Vertebrata</taxon>
        <taxon>Euteleostomi</taxon>
        <taxon>Actinopterygii</taxon>
        <taxon>Neopterygii</taxon>
        <taxon>Teleostei</taxon>
        <taxon>Neoteleostei</taxon>
        <taxon>Acanthomorphata</taxon>
        <taxon>Eupercaria</taxon>
        <taxon>Perciformes</taxon>
        <taxon>Notothenioidei</taxon>
        <taxon>Nototheniidae</taxon>
        <taxon>Pagothenia</taxon>
    </lineage>
</organism>
<feature type="region of interest" description="Disordered" evidence="1">
    <location>
        <begin position="104"/>
        <end position="140"/>
    </location>
</feature>
<dbReference type="EMBL" id="JBIYXZ010002076">
    <property type="protein sequence ID" value="KAL3056544.1"/>
    <property type="molecule type" value="Genomic_DNA"/>
</dbReference>